<proteinExistence type="predicted"/>
<comment type="caution">
    <text evidence="2">The sequence shown here is derived from an EMBL/GenBank/DDBJ whole genome shotgun (WGS) entry which is preliminary data.</text>
</comment>
<name>A0ABP4SN16_9ACTN</name>
<dbReference type="EMBL" id="BAAAMU010000101">
    <property type="protein sequence ID" value="GAA1675056.1"/>
    <property type="molecule type" value="Genomic_DNA"/>
</dbReference>
<protein>
    <recommendedName>
        <fullName evidence="4">DUF2690 domain-containing protein</fullName>
    </recommendedName>
</protein>
<sequence>MTDRKLTVALVTCGAAVALLSAPAASATASTTTATGTSTSLAQAVERDSVRCIKPSGKKTNYSWSDGNSSTTVYFNNHCSHRVYAQLHFKGPAGTRKECLATNGGTKGRKKFHKGLAENLTNITRDC</sequence>
<organism evidence="2 3">
    <name type="scientific">Nonomuraea maheshkhaliensis</name>
    <dbReference type="NCBI Taxonomy" id="419590"/>
    <lineage>
        <taxon>Bacteria</taxon>
        <taxon>Bacillati</taxon>
        <taxon>Actinomycetota</taxon>
        <taxon>Actinomycetes</taxon>
        <taxon>Streptosporangiales</taxon>
        <taxon>Streptosporangiaceae</taxon>
        <taxon>Nonomuraea</taxon>
    </lineage>
</organism>
<keyword evidence="3" id="KW-1185">Reference proteome</keyword>
<evidence type="ECO:0000256" key="1">
    <source>
        <dbReference type="SAM" id="SignalP"/>
    </source>
</evidence>
<evidence type="ECO:0000313" key="3">
    <source>
        <dbReference type="Proteomes" id="UP001500064"/>
    </source>
</evidence>
<feature type="signal peptide" evidence="1">
    <location>
        <begin position="1"/>
        <end position="29"/>
    </location>
</feature>
<dbReference type="RefSeq" id="WP_346112564.1">
    <property type="nucleotide sequence ID" value="NZ_BAAAMU010000101.1"/>
</dbReference>
<gene>
    <name evidence="2" type="ORF">GCM10009733_085090</name>
</gene>
<dbReference type="Proteomes" id="UP001500064">
    <property type="component" value="Unassembled WGS sequence"/>
</dbReference>
<evidence type="ECO:0008006" key="4">
    <source>
        <dbReference type="Google" id="ProtNLM"/>
    </source>
</evidence>
<reference evidence="3" key="1">
    <citation type="journal article" date="2019" name="Int. J. Syst. Evol. Microbiol.">
        <title>The Global Catalogue of Microorganisms (GCM) 10K type strain sequencing project: providing services to taxonomists for standard genome sequencing and annotation.</title>
        <authorList>
            <consortium name="The Broad Institute Genomics Platform"/>
            <consortium name="The Broad Institute Genome Sequencing Center for Infectious Disease"/>
            <person name="Wu L."/>
            <person name="Ma J."/>
        </authorList>
    </citation>
    <scope>NUCLEOTIDE SEQUENCE [LARGE SCALE GENOMIC DNA]</scope>
    <source>
        <strain evidence="3">JCM 13929</strain>
    </source>
</reference>
<feature type="chain" id="PRO_5045589104" description="DUF2690 domain-containing protein" evidence="1">
    <location>
        <begin position="30"/>
        <end position="127"/>
    </location>
</feature>
<keyword evidence="1" id="KW-0732">Signal</keyword>
<accession>A0ABP4SN16</accession>
<evidence type="ECO:0000313" key="2">
    <source>
        <dbReference type="EMBL" id="GAA1675056.1"/>
    </source>
</evidence>